<dbReference type="InterPro" id="IPR029052">
    <property type="entry name" value="Metallo-depent_PP-like"/>
</dbReference>
<evidence type="ECO:0000313" key="3">
    <source>
        <dbReference type="Proteomes" id="UP001499852"/>
    </source>
</evidence>
<sequence length="234" mass="25861">MGVTAAPPPAITAEIAPGILLDSRRALVHQTQGWMAVADLHYGYEVHRSRQGALLPNWGMGQCRATLLALIHDHRPERLIIVGDIMDGSGSVAQTGAFLDNLRTYVPDLILIEGNHDRSGLKKGWNLQKAHREQDILFHHGHHGIAPPLLVEDLFATHPQVTLVTGHEHPAVSLRDGAGFKLKLPAFVQQRIRPEMQNWILPAFSPWASGGEYTSEYEPLATWACAPARVWRLA</sequence>
<protein>
    <submittedName>
        <fullName evidence="2">Metallophosphoesterase</fullName>
    </submittedName>
</protein>
<accession>A0ABP9NT65</accession>
<dbReference type="InterPro" id="IPR004843">
    <property type="entry name" value="Calcineurin-like_PHP"/>
</dbReference>
<dbReference type="Gene3D" id="3.60.21.10">
    <property type="match status" value="1"/>
</dbReference>
<dbReference type="PANTHER" id="PTHR39323:SF1">
    <property type="entry name" value="BLR1149 PROTEIN"/>
    <property type="match status" value="1"/>
</dbReference>
<dbReference type="Proteomes" id="UP001499852">
    <property type="component" value="Unassembled WGS sequence"/>
</dbReference>
<dbReference type="Pfam" id="PF00149">
    <property type="entry name" value="Metallophos"/>
    <property type="match status" value="1"/>
</dbReference>
<reference evidence="3" key="1">
    <citation type="journal article" date="2019" name="Int. J. Syst. Evol. Microbiol.">
        <title>The Global Catalogue of Microorganisms (GCM) 10K type strain sequencing project: providing services to taxonomists for standard genome sequencing and annotation.</title>
        <authorList>
            <consortium name="The Broad Institute Genomics Platform"/>
            <consortium name="The Broad Institute Genome Sequencing Center for Infectious Disease"/>
            <person name="Wu L."/>
            <person name="Ma J."/>
        </authorList>
    </citation>
    <scope>NUCLEOTIDE SEQUENCE [LARGE SCALE GENOMIC DNA]</scope>
    <source>
        <strain evidence="3">JCM 18053</strain>
    </source>
</reference>
<dbReference type="PIRSF" id="PIRSF000887">
    <property type="entry name" value="Pesterase_MJ0037"/>
    <property type="match status" value="1"/>
</dbReference>
<organism evidence="2 3">
    <name type="scientific">Prosthecobacter algae</name>
    <dbReference type="NCBI Taxonomy" id="1144682"/>
    <lineage>
        <taxon>Bacteria</taxon>
        <taxon>Pseudomonadati</taxon>
        <taxon>Verrucomicrobiota</taxon>
        <taxon>Verrucomicrobiia</taxon>
        <taxon>Verrucomicrobiales</taxon>
        <taxon>Verrucomicrobiaceae</taxon>
        <taxon>Prosthecobacter</taxon>
    </lineage>
</organism>
<dbReference type="SUPFAM" id="SSF56300">
    <property type="entry name" value="Metallo-dependent phosphatases"/>
    <property type="match status" value="1"/>
</dbReference>
<evidence type="ECO:0000259" key="1">
    <source>
        <dbReference type="Pfam" id="PF00149"/>
    </source>
</evidence>
<name>A0ABP9NT65_9BACT</name>
<comment type="caution">
    <text evidence="2">The sequence shown here is derived from an EMBL/GenBank/DDBJ whole genome shotgun (WGS) entry which is preliminary data.</text>
</comment>
<feature type="domain" description="Calcineurin-like phosphoesterase" evidence="1">
    <location>
        <begin position="36"/>
        <end position="121"/>
    </location>
</feature>
<dbReference type="EMBL" id="BAABIA010000001">
    <property type="protein sequence ID" value="GAA5133672.1"/>
    <property type="molecule type" value="Genomic_DNA"/>
</dbReference>
<dbReference type="InterPro" id="IPR024173">
    <property type="entry name" value="Pesterase_MJ0037-like"/>
</dbReference>
<keyword evidence="3" id="KW-1185">Reference proteome</keyword>
<gene>
    <name evidence="2" type="ORF">GCM10023213_03890</name>
</gene>
<dbReference type="PANTHER" id="PTHR39323">
    <property type="entry name" value="BLR1149 PROTEIN"/>
    <property type="match status" value="1"/>
</dbReference>
<evidence type="ECO:0000313" key="2">
    <source>
        <dbReference type="EMBL" id="GAA5133672.1"/>
    </source>
</evidence>
<proteinExistence type="predicted"/>